<dbReference type="InterPro" id="IPR013096">
    <property type="entry name" value="Cupin_2"/>
</dbReference>
<dbReference type="SUPFAM" id="SSF51182">
    <property type="entry name" value="RmlC-like cupins"/>
    <property type="match status" value="1"/>
</dbReference>
<dbReference type="InterPro" id="IPR014710">
    <property type="entry name" value="RmlC-like_jellyroll"/>
</dbReference>
<dbReference type="AlphaFoldDB" id="A0A5B8V5A1"/>
<keyword evidence="3" id="KW-1185">Reference proteome</keyword>
<dbReference type="KEGG" id="pgin:FRZ67_03220"/>
<protein>
    <submittedName>
        <fullName evidence="2">Cupin domain-containing protein</fullName>
    </submittedName>
</protein>
<dbReference type="RefSeq" id="WP_147188159.1">
    <property type="nucleotide sequence ID" value="NZ_CP042435.1"/>
</dbReference>
<dbReference type="Pfam" id="PF07883">
    <property type="entry name" value="Cupin_2"/>
    <property type="match status" value="1"/>
</dbReference>
<organism evidence="2 3">
    <name type="scientific">Panacibacter ginsenosidivorans</name>
    <dbReference type="NCBI Taxonomy" id="1813871"/>
    <lineage>
        <taxon>Bacteria</taxon>
        <taxon>Pseudomonadati</taxon>
        <taxon>Bacteroidota</taxon>
        <taxon>Chitinophagia</taxon>
        <taxon>Chitinophagales</taxon>
        <taxon>Chitinophagaceae</taxon>
        <taxon>Panacibacter</taxon>
    </lineage>
</organism>
<evidence type="ECO:0000313" key="3">
    <source>
        <dbReference type="Proteomes" id="UP000321533"/>
    </source>
</evidence>
<gene>
    <name evidence="2" type="ORF">FRZ67_03220</name>
</gene>
<dbReference type="Gene3D" id="2.60.120.10">
    <property type="entry name" value="Jelly Rolls"/>
    <property type="match status" value="1"/>
</dbReference>
<name>A0A5B8V5A1_9BACT</name>
<dbReference type="CDD" id="cd02233">
    <property type="entry name" value="cupin_HNL-like"/>
    <property type="match status" value="1"/>
</dbReference>
<proteinExistence type="predicted"/>
<dbReference type="Proteomes" id="UP000321533">
    <property type="component" value="Chromosome"/>
</dbReference>
<dbReference type="InterPro" id="IPR047263">
    <property type="entry name" value="HNL-like_cupin"/>
</dbReference>
<dbReference type="EMBL" id="CP042435">
    <property type="protein sequence ID" value="QEC66359.1"/>
    <property type="molecule type" value="Genomic_DNA"/>
</dbReference>
<sequence length="135" mass="15257">MNTSENQNAIFPKGERAPADYFTGTAWLKMLVQANDIFNTSIGNVTFEPGTRNNWHKHPGGQILIVTDGVGYYQEKGKPIQTIRRGDVIQIPPDVVHWHGASHNSEMTHLAINTNTQKGIVEWLERVTDEEYNKI</sequence>
<dbReference type="PANTHER" id="PTHR43698">
    <property type="entry name" value="RIBD C-TERMINAL DOMAIN CONTAINING PROTEIN"/>
    <property type="match status" value="1"/>
</dbReference>
<evidence type="ECO:0000313" key="2">
    <source>
        <dbReference type="EMBL" id="QEC66359.1"/>
    </source>
</evidence>
<dbReference type="OrthoDB" id="9802489at2"/>
<feature type="domain" description="Cupin type-2" evidence="1">
    <location>
        <begin position="45"/>
        <end position="111"/>
    </location>
</feature>
<dbReference type="PANTHER" id="PTHR43698:SF1">
    <property type="entry name" value="BLL4564 PROTEIN"/>
    <property type="match status" value="1"/>
</dbReference>
<accession>A0A5B8V5A1</accession>
<evidence type="ECO:0000259" key="1">
    <source>
        <dbReference type="Pfam" id="PF07883"/>
    </source>
</evidence>
<dbReference type="InterPro" id="IPR011051">
    <property type="entry name" value="RmlC_Cupin_sf"/>
</dbReference>
<reference evidence="2 3" key="1">
    <citation type="journal article" date="2016" name="Int. J. Syst. Evol. Microbiol.">
        <title>Panacibacter ginsenosidivorans gen. nov., sp. nov., with ginsenoside converting activity isolated from soil of a ginseng field.</title>
        <authorList>
            <person name="Siddiqi M.Z."/>
            <person name="Muhammad Shafi S."/>
            <person name="Choi K.D."/>
            <person name="Im W.T."/>
        </authorList>
    </citation>
    <scope>NUCLEOTIDE SEQUENCE [LARGE SCALE GENOMIC DNA]</scope>
    <source>
        <strain evidence="2 3">Gsoil1550</strain>
    </source>
</reference>